<sequence length="75" mass="8719">MTPSRACPDSMAARDAAPISFTQCRRHLRKWGMTPRITRRGIEKNDRLGEHRQGVERTHAWLAGFGKLRIRFDRS</sequence>
<proteinExistence type="predicted"/>
<dbReference type="EMBL" id="FP885907">
    <property type="protein sequence ID" value="CBJ54587.1"/>
    <property type="molecule type" value="Genomic_DNA"/>
</dbReference>
<protein>
    <submittedName>
        <fullName evidence="1">Putative transposase</fullName>
    </submittedName>
</protein>
<geneLocation type="plasmid" evidence="1">
    <name>RCFBPv3_mp</name>
</geneLocation>
<keyword evidence="1" id="KW-0614">Plasmid</keyword>
<organism evidence="1">
    <name type="scientific">Ralstonia solanacearum CFBP2957</name>
    <dbReference type="NCBI Taxonomy" id="859656"/>
    <lineage>
        <taxon>Bacteria</taxon>
        <taxon>Pseudomonadati</taxon>
        <taxon>Pseudomonadota</taxon>
        <taxon>Betaproteobacteria</taxon>
        <taxon>Burkholderiales</taxon>
        <taxon>Burkholderiaceae</taxon>
        <taxon>Ralstonia</taxon>
        <taxon>Ralstonia solanacearum species complex</taxon>
    </lineage>
</organism>
<accession>D8P6Q1</accession>
<reference evidence="1" key="1">
    <citation type="journal article" date="2010" name="BMC Genomics">
        <title>Genomes of three tomato pathogens within the Ralstonia solanacearum species complex reveal significant evolutionary divergence.</title>
        <authorList>
            <person name="Remenant B."/>
            <person name="Coupat-Goutaland B."/>
            <person name="Guidot A."/>
            <person name="Cellier G."/>
            <person name="Wicker E."/>
            <person name="Allen C."/>
            <person name="Fegan M."/>
            <person name="Pruvost O."/>
            <person name="Elbaz M."/>
            <person name="Calteau A."/>
            <person name="Salvignol G."/>
            <person name="Mornico D."/>
            <person name="Mangenot S."/>
            <person name="Barbe V."/>
            <person name="Medigue C."/>
            <person name="Prior P."/>
        </authorList>
    </citation>
    <scope>NUCLEOTIDE SEQUENCE [LARGE SCALE GENOMIC DNA]</scope>
    <source>
        <strain evidence="1">CFBP2957</strain>
        <plasmid evidence="1">RCFBPv3_mp</plasmid>
    </source>
</reference>
<name>D8P6Q1_RALSL</name>
<reference evidence="1" key="2">
    <citation type="submission" date="2010-02" db="EMBL/GenBank/DDBJ databases">
        <authorList>
            <person name="Genoscope - CEA"/>
        </authorList>
    </citation>
    <scope>NUCLEOTIDE SEQUENCE</scope>
    <source>
        <strain evidence="1">CFBP2957</strain>
        <plasmid evidence="1">RCFBPv3_mp</plasmid>
    </source>
</reference>
<gene>
    <name evidence="1" type="ORF">RCFBP_mp30509</name>
</gene>
<dbReference type="AlphaFoldDB" id="D8P6Q1"/>
<dbReference type="PATRIC" id="fig|859656.5.peg.4927"/>
<evidence type="ECO:0000313" key="1">
    <source>
        <dbReference type="EMBL" id="CBJ54587.1"/>
    </source>
</evidence>